<evidence type="ECO:0000256" key="1">
    <source>
        <dbReference type="ARBA" id="ARBA00002329"/>
    </source>
</evidence>
<reference evidence="10" key="1">
    <citation type="submission" date="2022-05" db="EMBL/GenBank/DDBJ databases">
        <title>Unprecedent plastid genome of Gastrodia.</title>
        <authorList>
            <person name="Wen Y."/>
            <person name="Jin X."/>
        </authorList>
    </citation>
    <scope>NUCLEOTIDE SEQUENCE</scope>
    <source>
        <strain evidence="10">Jin X.H. 23332</strain>
    </source>
</reference>
<evidence type="ECO:0000256" key="3">
    <source>
        <dbReference type="ARBA" id="ARBA00009361"/>
    </source>
</evidence>
<dbReference type="GO" id="GO:0016887">
    <property type="term" value="F:ATP hydrolysis activity"/>
    <property type="evidence" value="ECO:0007669"/>
    <property type="project" value="InterPro"/>
</dbReference>
<comment type="similarity">
    <text evidence="3">Belongs to the Ycf2 family.</text>
</comment>
<dbReference type="Pfam" id="PF00004">
    <property type="entry name" value="AAA"/>
    <property type="match status" value="1"/>
</dbReference>
<protein>
    <submittedName>
        <fullName evidence="10">Ycf2 protein</fullName>
    </submittedName>
</protein>
<comment type="function">
    <text evidence="1">Probable ATPase of unknown function. Its presence in a non-photosynthetic plant (Epifagus virginiana) and experiments in tobacco indicate that it has an essential function which is probably not related to photosynthesis.</text>
</comment>
<dbReference type="EMBL" id="ON515488">
    <property type="protein sequence ID" value="UVG41022.1"/>
    <property type="molecule type" value="Genomic_DNA"/>
</dbReference>
<keyword evidence="10" id="KW-0150">Chloroplast</keyword>
<proteinExistence type="inferred from homology"/>
<keyword evidence="5" id="KW-0547">Nucleotide-binding</keyword>
<dbReference type="SUPFAM" id="SSF52540">
    <property type="entry name" value="P-loop containing nucleoside triphosphate hydrolases"/>
    <property type="match status" value="1"/>
</dbReference>
<evidence type="ECO:0000259" key="9">
    <source>
        <dbReference type="Pfam" id="PF05695"/>
    </source>
</evidence>
<keyword evidence="7" id="KW-0812">Transmembrane</keyword>
<name>A0A976UFI4_9ASPA</name>
<dbReference type="InterPro" id="IPR056777">
    <property type="entry name" value="Ycf2_N"/>
</dbReference>
<geneLocation type="chloroplast" evidence="10"/>
<sequence length="1723" mass="205677">MKKYKIKPCIVEFRELKNHYSLNSVGSFIHVFYPQERFLKLLNPKFWSILHENSKMIKSFLLFFLMAIIIIARVKKRNMVFRKDLYFMGLFPTLMTSFRPIKDPFGESFRSYNRDKFIVLNGQRANRILDSCVFNTQENTWFLPINKKSIIPELNKGHRWWRYWFSETMGYSPCFHGIITVIEISFKKYESKCLTFLSNTDGLIRKEHNRVLVNRRFLIKVRNNILSNIQSEFIRSSLVQSIHSRREFSYYDQSREILDILRNKDLVLGYRTLINRVEIQKFKERLNPIDYRLSQYHPYASFLFMKIWDQQNSCLLLEAIKVFIGNIKRSICPLIHEHTSEIHLTFHPFCRDKDKKHFCSFAPYRQVEIKEMAYILKILMHSILVHSSMVSLHNQTSFDLSRRRNGVSYQASMKSQNRFKRFQEIVGLITLSITESNQLYSKIFFFITYSYVWKNHEDLLNKVWVCNFKECFLDRFNRIRHQSQRSTCFIDKRRNPFLIAKAKAVFYQSQIYIYLFQLIEKVSLYPHSSVNIKRIGEKLFSSLFNKLEKSVENHYSMISQDIDNLLTREESLNMISSIFDKFNQFRVINYQHTLWFYFNKVSYNYVEKYRINNQDLITYGQEFYIFKKRFLEREDISLIEPPVFSIFVSDHSPSKLIRKVICSPVNLIKNPMSEEQMPNWKNTSFHKISNMNLFESEVLELHNYRSVKANPCYGKNLRLTKEKRCFLFLKKCIERGRIQRYFQKNSYSTYWNIFNRDLLRTYIPWFLTLMGCKHLKFTLFETLRNSLMLLHGIQKSMSILLDMMNGSHISWILTKMVMISEISRRFVWNILLYERSIHQKHELPVPLIWELLRPTKAQSLKYSLFLLIVVAAGYLVHIPIQFVFRTSTELQTEFEEMKYFMIPSYSTDFRKLMDRYPPYELDSFWLKNIFRISLEQLKTILVKIRDYTSGAKSMHFAFQMDLVSVVSIRQNPIDQIRFLINTRHINSKSKKIHSWIIKRKNIRNYWIDDKIEFWVENSDFVDDNEREFLVQFSVLTIRREFSKLFLSMTHSSDLLSKNSSGYQRIEKSGSICLRYLVEIHQQSLMNYEFNGSCLAERRIFLALYKMIAYSQALFEFKNPRGKPFSMRSALYPSIGVLVIGPLGTGRTCLIKYLSTRSRVPLITVFSSRFLYETSQFMDEYSDIDDSLGIELLNMYIPTRADQFDITLQLELAKTMAPCMIWIPNIQELQAEESIFFSLGLSDHFEIRLEKNIFFIASTHIPQKIDPILIAPNKFDTLIKIRRLTLTQQRKHVFILSYTRGFFLEKKICHQDEFESITKSINARDVRAFINGSLSISIMQNKSLIGTNTIFLALHRKAWAFRSQIRSVQYKGILLYQIGRVITQNVFLCNYSIEPIFIYIRSKSFNRVQYLYQWYFELGTIITKLMMLIYILSCSSGLVAQDLLSSHDDNINSYRFFEEFIENDPDMVIGILLLLEVVVAGNTMDRAVSFRKEGEDEYEFRSIFSKTEGFKYEFDEIGRSLESQGDFFNNTVWAFRFTSCKKLVFPQKYNEDVLELSKSETVQHRIYLRAGGFFRARQLSRYPTEYPVFYFKREQHFLSVLSRQKDFINDNISKVGLIDSKEKTPFDIYQRWFVKKVQKKHLTFFRDRQIWLRTKSSLHNVDIHLSAIYESYQYLSTMFRSNHILMDQITKALMRKRWIFPDEVRSFIHVTGIKLSREDLCPER</sequence>
<dbReference type="EMBL" id="ON515488">
    <property type="protein sequence ID" value="UVG41017.1"/>
    <property type="molecule type" value="Genomic_DNA"/>
</dbReference>
<dbReference type="InterPro" id="IPR027417">
    <property type="entry name" value="P-loop_NTPase"/>
</dbReference>
<organism evidence="10">
    <name type="scientific">Didymoplexis pallens</name>
    <dbReference type="NCBI Taxonomy" id="2848458"/>
    <lineage>
        <taxon>Eukaryota</taxon>
        <taxon>Viridiplantae</taxon>
        <taxon>Streptophyta</taxon>
        <taxon>Embryophyta</taxon>
        <taxon>Tracheophyta</taxon>
        <taxon>Spermatophyta</taxon>
        <taxon>Magnoliopsida</taxon>
        <taxon>Liliopsida</taxon>
        <taxon>Asparagales</taxon>
        <taxon>Orchidaceae</taxon>
        <taxon>Epidendroideae</taxon>
        <taxon>Gastrodieae</taxon>
        <taxon>Didymoplexis</taxon>
    </lineage>
</organism>
<dbReference type="Pfam" id="PF05695">
    <property type="entry name" value="Ycf2"/>
    <property type="match status" value="2"/>
</dbReference>
<dbReference type="GO" id="GO:0009536">
    <property type="term" value="C:plastid"/>
    <property type="evidence" value="ECO:0007669"/>
    <property type="project" value="UniProtKB-SubCell"/>
</dbReference>
<keyword evidence="7" id="KW-1133">Transmembrane helix</keyword>
<evidence type="ECO:0000256" key="4">
    <source>
        <dbReference type="ARBA" id="ARBA00022640"/>
    </source>
</evidence>
<feature type="domain" description="ATPase AAA-type core" evidence="8">
    <location>
        <begin position="1136"/>
        <end position="1281"/>
    </location>
</feature>
<feature type="domain" description="Ycf2 N-terminal" evidence="9">
    <location>
        <begin position="549"/>
        <end position="986"/>
    </location>
</feature>
<dbReference type="PANTHER" id="PTHR33078:SF96">
    <property type="entry name" value="OVULE PROTEIN"/>
    <property type="match status" value="1"/>
</dbReference>
<evidence type="ECO:0000256" key="6">
    <source>
        <dbReference type="ARBA" id="ARBA00022840"/>
    </source>
</evidence>
<evidence type="ECO:0000259" key="8">
    <source>
        <dbReference type="Pfam" id="PF00004"/>
    </source>
</evidence>
<evidence type="ECO:0000313" key="10">
    <source>
        <dbReference type="EMBL" id="UVG41017.1"/>
    </source>
</evidence>
<dbReference type="GeneID" id="74848786"/>
<dbReference type="InterPro" id="IPR003959">
    <property type="entry name" value="ATPase_AAA_core"/>
</dbReference>
<feature type="transmembrane region" description="Helical" evidence="7">
    <location>
        <begin position="56"/>
        <end position="74"/>
    </location>
</feature>
<keyword evidence="7" id="KW-0472">Membrane</keyword>
<dbReference type="GeneID" id="74848799"/>
<keyword evidence="4 10" id="KW-0934">Plastid</keyword>
<accession>A0A976UFI4</accession>
<evidence type="ECO:0000256" key="2">
    <source>
        <dbReference type="ARBA" id="ARBA00004474"/>
    </source>
</evidence>
<dbReference type="Gene3D" id="3.40.50.300">
    <property type="entry name" value="P-loop containing nucleotide triphosphate hydrolases"/>
    <property type="match status" value="1"/>
</dbReference>
<evidence type="ECO:0000256" key="5">
    <source>
        <dbReference type="ARBA" id="ARBA00022741"/>
    </source>
</evidence>
<comment type="subcellular location">
    <subcellularLocation>
        <location evidence="2">Plastid</location>
    </subcellularLocation>
</comment>
<dbReference type="PANTHER" id="PTHR33078">
    <property type="entry name" value="PROTEIN YCF2-RELATED"/>
    <property type="match status" value="1"/>
</dbReference>
<keyword evidence="6" id="KW-0067">ATP-binding</keyword>
<dbReference type="GO" id="GO:0005524">
    <property type="term" value="F:ATP binding"/>
    <property type="evidence" value="ECO:0007669"/>
    <property type="project" value="UniProtKB-KW"/>
</dbReference>
<feature type="domain" description="Ycf2 N-terminal" evidence="9">
    <location>
        <begin position="18"/>
        <end position="215"/>
    </location>
</feature>
<evidence type="ECO:0000256" key="7">
    <source>
        <dbReference type="SAM" id="Phobius"/>
    </source>
</evidence>
<dbReference type="RefSeq" id="YP_010471665.1">
    <property type="nucleotide sequence ID" value="NC_066068.1"/>
</dbReference>
<dbReference type="RefSeq" id="YP_010471660.1">
    <property type="nucleotide sequence ID" value="NC_066068.1"/>
</dbReference>
<gene>
    <name evidence="10" type="primary">ycf2</name>
</gene>